<accession>A0A507BFE0</accession>
<feature type="region of interest" description="Disordered" evidence="2">
    <location>
        <begin position="477"/>
        <end position="509"/>
    </location>
</feature>
<keyword evidence="4" id="KW-1185">Reference proteome</keyword>
<dbReference type="OrthoDB" id="3637487at2759"/>
<dbReference type="InParanoid" id="A0A507BFE0"/>
<dbReference type="AlphaFoldDB" id="A0A507BFE0"/>
<evidence type="ECO:0000313" key="3">
    <source>
        <dbReference type="EMBL" id="TPX18627.1"/>
    </source>
</evidence>
<evidence type="ECO:0000256" key="2">
    <source>
        <dbReference type="SAM" id="MobiDB-lite"/>
    </source>
</evidence>
<dbReference type="PANTHER" id="PTHR31668:SF20">
    <property type="entry name" value="ZN(II)2CYS6 TRANSCRIPTION FACTOR (EUROFUNG)"/>
    <property type="match status" value="1"/>
</dbReference>
<dbReference type="STRING" id="1093900.A0A507BFE0"/>
<sequence length="509" mass="56949">MWGVRSDIQIAGHVFGRCAPHHLWNQETFSCPPTAASLANLETAINEAVDHTSDLLDTQKANLRVTQLWLRIILWQIRLHLGHLVEDAHPISLTYHYPLEFAKDLVLSTQDLSVDSIKVHGVGITEKLLDIACAVVDVLACIPLTASKNLTTQSGSKQMETITFSSSHESFIRPRMSLLSLPAEIQLCVLGFLGSGFFQEDSRRLTVSAQWHAVAIQVMFWNLQLTVNSLKRLTENEAALGRCRVHTRTVRLLFETFKGLSAPVASNPDLVATQISRSLLKLAPTLQQCRGLNRLELKALHYEFQDLEPQSRLHYQYLMPKPLSQLLTVQNLTSLRLDIAGSQISKAVPDIHLCASIQALMPSLRCLHCRMETICTSLLDISSIDQSIGLEELIINLSLSNLTDTWTAYRFPKWCQSDRLEGVSVLRNELEDQAAELASHLDTARCIRVISHTFPSLDWVAFDAVQGRRVRLEAGSEWDAQGETLEDTSSEDETDLFESEPDSPAQITL</sequence>
<dbReference type="EMBL" id="SKBQ01000010">
    <property type="protein sequence ID" value="TPX18627.1"/>
    <property type="molecule type" value="Genomic_DNA"/>
</dbReference>
<dbReference type="RefSeq" id="XP_031000338.1">
    <property type="nucleotide sequence ID" value="XM_031136678.1"/>
</dbReference>
<feature type="compositionally biased region" description="Acidic residues" evidence="2">
    <location>
        <begin position="484"/>
        <end position="501"/>
    </location>
</feature>
<dbReference type="PANTHER" id="PTHR31668">
    <property type="entry name" value="GLUCOSE TRANSPORT TRANSCRIPTION REGULATOR RGT1-RELATED-RELATED"/>
    <property type="match status" value="1"/>
</dbReference>
<dbReference type="InterPro" id="IPR050797">
    <property type="entry name" value="Carb_Metab_Trans_Reg"/>
</dbReference>
<dbReference type="GeneID" id="41969931"/>
<proteinExistence type="predicted"/>
<keyword evidence="1" id="KW-0539">Nucleus</keyword>
<comment type="caution">
    <text evidence="3">The sequence shown here is derived from an EMBL/GenBank/DDBJ whole genome shotgun (WGS) entry which is preliminary data.</text>
</comment>
<reference evidence="3 4" key="1">
    <citation type="submission" date="2019-06" db="EMBL/GenBank/DDBJ databases">
        <title>Draft genome sequence of the filamentous fungus Phialemoniopsis curvata isolated from diesel fuel.</title>
        <authorList>
            <person name="Varaljay V.A."/>
            <person name="Lyon W.J."/>
            <person name="Crouch A.L."/>
            <person name="Drake C.E."/>
            <person name="Hollomon J.M."/>
            <person name="Nadeau L.J."/>
            <person name="Nunn H.S."/>
            <person name="Stevenson B.S."/>
            <person name="Bojanowski C.L."/>
            <person name="Crookes-Goodson W.J."/>
        </authorList>
    </citation>
    <scope>NUCLEOTIDE SEQUENCE [LARGE SCALE GENOMIC DNA]</scope>
    <source>
        <strain evidence="3 4">D216</strain>
    </source>
</reference>
<evidence type="ECO:0008006" key="5">
    <source>
        <dbReference type="Google" id="ProtNLM"/>
    </source>
</evidence>
<dbReference type="Proteomes" id="UP000319257">
    <property type="component" value="Unassembled WGS sequence"/>
</dbReference>
<protein>
    <recommendedName>
        <fullName evidence="5">F-box domain-containing protein</fullName>
    </recommendedName>
</protein>
<name>A0A507BFE0_9PEZI</name>
<evidence type="ECO:0000313" key="4">
    <source>
        <dbReference type="Proteomes" id="UP000319257"/>
    </source>
</evidence>
<gene>
    <name evidence="3" type="ORF">E0L32_002484</name>
</gene>
<evidence type="ECO:0000256" key="1">
    <source>
        <dbReference type="ARBA" id="ARBA00023242"/>
    </source>
</evidence>
<organism evidence="3 4">
    <name type="scientific">Thyridium curvatum</name>
    <dbReference type="NCBI Taxonomy" id="1093900"/>
    <lineage>
        <taxon>Eukaryota</taxon>
        <taxon>Fungi</taxon>
        <taxon>Dikarya</taxon>
        <taxon>Ascomycota</taxon>
        <taxon>Pezizomycotina</taxon>
        <taxon>Sordariomycetes</taxon>
        <taxon>Sordariomycetidae</taxon>
        <taxon>Thyridiales</taxon>
        <taxon>Thyridiaceae</taxon>
        <taxon>Thyridium</taxon>
    </lineage>
</organism>